<gene>
    <name evidence="3" type="ORF">SAMN05421677_10834</name>
</gene>
<dbReference type="OrthoDB" id="9811997at2"/>
<keyword evidence="3" id="KW-0255">Endonuclease</keyword>
<dbReference type="Pfam" id="PF01844">
    <property type="entry name" value="HNH"/>
    <property type="match status" value="1"/>
</dbReference>
<evidence type="ECO:0000259" key="2">
    <source>
        <dbReference type="Pfam" id="PF01844"/>
    </source>
</evidence>
<name>A0A1H0MH92_HALAD</name>
<sequence length="70" mass="7881">MCERCGAPGDIVHHKEYITPGNIHDPNITLNHENLEYLCQTCHNREHHGSGEDTVREGLAFNGDGELVRE</sequence>
<dbReference type="GO" id="GO:0003676">
    <property type="term" value="F:nucleic acid binding"/>
    <property type="evidence" value="ECO:0007669"/>
    <property type="project" value="InterPro"/>
</dbReference>
<dbReference type="InterPro" id="IPR002711">
    <property type="entry name" value="HNH"/>
</dbReference>
<dbReference type="EMBL" id="FNIZ01000008">
    <property type="protein sequence ID" value="SDO79636.1"/>
    <property type="molecule type" value="Genomic_DNA"/>
</dbReference>
<keyword evidence="3" id="KW-0378">Hydrolase</keyword>
<dbReference type="AlphaFoldDB" id="A0A1H0MH92"/>
<proteinExistence type="predicted"/>
<evidence type="ECO:0000313" key="3">
    <source>
        <dbReference type="EMBL" id="SDO79636.1"/>
    </source>
</evidence>
<dbReference type="STRING" id="240303.SAMN05421677_10834"/>
<organism evidence="3 4">
    <name type="scientific">Halobacillus aidingensis</name>
    <dbReference type="NCBI Taxonomy" id="240303"/>
    <lineage>
        <taxon>Bacteria</taxon>
        <taxon>Bacillati</taxon>
        <taxon>Bacillota</taxon>
        <taxon>Bacilli</taxon>
        <taxon>Bacillales</taxon>
        <taxon>Bacillaceae</taxon>
        <taxon>Halobacillus</taxon>
    </lineage>
</organism>
<protein>
    <submittedName>
        <fullName evidence="3">HNH endonuclease</fullName>
    </submittedName>
</protein>
<evidence type="ECO:0000313" key="4">
    <source>
        <dbReference type="Proteomes" id="UP000198860"/>
    </source>
</evidence>
<accession>A0A1H0MH92</accession>
<keyword evidence="4" id="KW-1185">Reference proteome</keyword>
<dbReference type="GO" id="GO:0004519">
    <property type="term" value="F:endonuclease activity"/>
    <property type="evidence" value="ECO:0007669"/>
    <property type="project" value="UniProtKB-KW"/>
</dbReference>
<feature type="compositionally biased region" description="Basic and acidic residues" evidence="1">
    <location>
        <begin position="47"/>
        <end position="56"/>
    </location>
</feature>
<evidence type="ECO:0000256" key="1">
    <source>
        <dbReference type="SAM" id="MobiDB-lite"/>
    </source>
</evidence>
<reference evidence="4" key="1">
    <citation type="submission" date="2016-10" db="EMBL/GenBank/DDBJ databases">
        <authorList>
            <person name="Varghese N."/>
            <person name="Submissions S."/>
        </authorList>
    </citation>
    <scope>NUCLEOTIDE SEQUENCE [LARGE SCALE GENOMIC DNA]</scope>
    <source>
        <strain evidence="4">CGMCC 1.3703</strain>
    </source>
</reference>
<dbReference type="Proteomes" id="UP000198860">
    <property type="component" value="Unassembled WGS sequence"/>
</dbReference>
<dbReference type="GO" id="GO:0008270">
    <property type="term" value="F:zinc ion binding"/>
    <property type="evidence" value="ECO:0007669"/>
    <property type="project" value="InterPro"/>
</dbReference>
<feature type="domain" description="HNH" evidence="2">
    <location>
        <begin position="2"/>
        <end position="48"/>
    </location>
</feature>
<feature type="region of interest" description="Disordered" evidence="1">
    <location>
        <begin position="47"/>
        <end position="70"/>
    </location>
</feature>
<keyword evidence="3" id="KW-0540">Nuclease</keyword>